<sequence>MASSVNFNRQLHRLFHQYIYSTELNIWLLQTIWNSCHPPPPMVSFPKKPFLFKYTLIPKGKENGALKLLFLLSM</sequence>
<dbReference type="Proteomes" id="UP001157418">
    <property type="component" value="Unassembled WGS sequence"/>
</dbReference>
<evidence type="ECO:0000313" key="2">
    <source>
        <dbReference type="Proteomes" id="UP001157418"/>
    </source>
</evidence>
<name>A0AAU9MZZ7_9ASTR</name>
<comment type="caution">
    <text evidence="1">The sequence shown here is derived from an EMBL/GenBank/DDBJ whole genome shotgun (WGS) entry which is preliminary data.</text>
</comment>
<keyword evidence="2" id="KW-1185">Reference proteome</keyword>
<reference evidence="1 2" key="1">
    <citation type="submission" date="2022-01" db="EMBL/GenBank/DDBJ databases">
        <authorList>
            <person name="Xiong W."/>
            <person name="Schranz E."/>
        </authorList>
    </citation>
    <scope>NUCLEOTIDE SEQUENCE [LARGE SCALE GENOMIC DNA]</scope>
</reference>
<dbReference type="AlphaFoldDB" id="A0AAU9MZZ7"/>
<protein>
    <submittedName>
        <fullName evidence="1">Uncharacterized protein</fullName>
    </submittedName>
</protein>
<accession>A0AAU9MZZ7</accession>
<gene>
    <name evidence="1" type="ORF">LVIROSA_LOCUS19092</name>
</gene>
<dbReference type="EMBL" id="CAKMRJ010003334">
    <property type="protein sequence ID" value="CAH1432445.1"/>
    <property type="molecule type" value="Genomic_DNA"/>
</dbReference>
<organism evidence="1 2">
    <name type="scientific">Lactuca virosa</name>
    <dbReference type="NCBI Taxonomy" id="75947"/>
    <lineage>
        <taxon>Eukaryota</taxon>
        <taxon>Viridiplantae</taxon>
        <taxon>Streptophyta</taxon>
        <taxon>Embryophyta</taxon>
        <taxon>Tracheophyta</taxon>
        <taxon>Spermatophyta</taxon>
        <taxon>Magnoliopsida</taxon>
        <taxon>eudicotyledons</taxon>
        <taxon>Gunneridae</taxon>
        <taxon>Pentapetalae</taxon>
        <taxon>asterids</taxon>
        <taxon>campanulids</taxon>
        <taxon>Asterales</taxon>
        <taxon>Asteraceae</taxon>
        <taxon>Cichorioideae</taxon>
        <taxon>Cichorieae</taxon>
        <taxon>Lactucinae</taxon>
        <taxon>Lactuca</taxon>
    </lineage>
</organism>
<proteinExistence type="predicted"/>
<evidence type="ECO:0000313" key="1">
    <source>
        <dbReference type="EMBL" id="CAH1432445.1"/>
    </source>
</evidence>